<dbReference type="GO" id="GO:0004057">
    <property type="term" value="F:arginyl-tRNA--protein transferase activity"/>
    <property type="evidence" value="ECO:0007669"/>
    <property type="project" value="InterPro"/>
</dbReference>
<dbReference type="AlphaFoldDB" id="A0A914BUR3"/>
<feature type="domain" description="N-end aminoacyl transferase N-terminal" evidence="2">
    <location>
        <begin position="19"/>
        <end position="82"/>
    </location>
</feature>
<feature type="compositionally biased region" description="Polar residues" evidence="1">
    <location>
        <begin position="117"/>
        <end position="134"/>
    </location>
</feature>
<dbReference type="Proteomes" id="UP000887540">
    <property type="component" value="Unplaced"/>
</dbReference>
<sequence>MNDCIVRFRNNGIVQNFPPCTFCKSPDKSRCHFHLYAEKMTPEKFNNLFDRGWIRFMQEFSCCPAYGLRVDVNKFQLLRSQKHVLKIMSDFLKFDKRPNKLAHFESENGHPTPRAVNGQQMNPKRASTSPSISPNVKVAKFSQDQQKGKKRKQLRKERKLSKLAQNGVDINKYQEERKMKEKMREKKIEDRLKQCMEFQEGVNKHKLETRLVAINSLEFYETVIESFFVYKKYQEKIHKLIDWINTFLDYAETPFENVDRGGGNIYGTYHLQV</sequence>
<organism evidence="3 4">
    <name type="scientific">Acrobeloides nanus</name>
    <dbReference type="NCBI Taxonomy" id="290746"/>
    <lineage>
        <taxon>Eukaryota</taxon>
        <taxon>Metazoa</taxon>
        <taxon>Ecdysozoa</taxon>
        <taxon>Nematoda</taxon>
        <taxon>Chromadorea</taxon>
        <taxon>Rhabditida</taxon>
        <taxon>Tylenchina</taxon>
        <taxon>Cephalobomorpha</taxon>
        <taxon>Cephaloboidea</taxon>
        <taxon>Cephalobidae</taxon>
        <taxon>Acrobeloides</taxon>
    </lineage>
</organism>
<dbReference type="GO" id="GO:0005737">
    <property type="term" value="C:cytoplasm"/>
    <property type="evidence" value="ECO:0007669"/>
    <property type="project" value="TreeGrafter"/>
</dbReference>
<dbReference type="WBParaSite" id="ACRNAN_Path_1038.g3982.t2">
    <property type="protein sequence ID" value="ACRNAN_Path_1038.g3982.t2"/>
    <property type="gene ID" value="ACRNAN_Path_1038.g3982"/>
</dbReference>
<dbReference type="PANTHER" id="PTHR21367:SF1">
    <property type="entry name" value="ARGINYL-TRNA--PROTEIN TRANSFERASE 1"/>
    <property type="match status" value="1"/>
</dbReference>
<dbReference type="PANTHER" id="PTHR21367">
    <property type="entry name" value="ARGININE-TRNA-PROTEIN TRANSFERASE 1"/>
    <property type="match status" value="1"/>
</dbReference>
<reference evidence="4" key="1">
    <citation type="submission" date="2022-11" db="UniProtKB">
        <authorList>
            <consortium name="WormBaseParasite"/>
        </authorList>
    </citation>
    <scope>IDENTIFICATION</scope>
</reference>
<evidence type="ECO:0000259" key="2">
    <source>
        <dbReference type="Pfam" id="PF04376"/>
    </source>
</evidence>
<protein>
    <submittedName>
        <fullName evidence="4">N-end aminoacyl transferase N-terminal domain-containing protein</fullName>
    </submittedName>
</protein>
<evidence type="ECO:0000256" key="1">
    <source>
        <dbReference type="SAM" id="MobiDB-lite"/>
    </source>
</evidence>
<name>A0A914BUR3_9BILA</name>
<evidence type="ECO:0000313" key="3">
    <source>
        <dbReference type="Proteomes" id="UP000887540"/>
    </source>
</evidence>
<proteinExistence type="predicted"/>
<dbReference type="InterPro" id="IPR030700">
    <property type="entry name" value="N-end_Aminoacyl_Trfase"/>
</dbReference>
<evidence type="ECO:0000313" key="4">
    <source>
        <dbReference type="WBParaSite" id="ACRNAN_Path_1038.g3982.t2"/>
    </source>
</evidence>
<keyword evidence="3" id="KW-1185">Reference proteome</keyword>
<dbReference type="Pfam" id="PF04376">
    <property type="entry name" value="ATE_N"/>
    <property type="match status" value="1"/>
</dbReference>
<feature type="region of interest" description="Disordered" evidence="1">
    <location>
        <begin position="103"/>
        <end position="156"/>
    </location>
</feature>
<accession>A0A914BUR3</accession>
<dbReference type="InterPro" id="IPR007471">
    <property type="entry name" value="N-end_Aminoacyl_Trfase_N"/>
</dbReference>